<sequence length="394" mass="45675">MSFSKVSKKTLHHVACYRGKLTDVTLYRKSSLNLTKRWTGTEIKDVGDRVDDDVRSIQISLGVCATPMTVKVVRFQPVEGDVVAQYWTVREGEQGNEITKKKDLKPYCLEDIWATAAFFEKYIIDNAIPTIIRVHTPHRMLQETFVANDVVGRTYIMAVKYYYHLDGESQSPAGKTANPQKKLLGSLFVLWLAISHTTGSFYICGDDKLGMEPEVNDSTYPLFGRVATPPMLDAQLDSINQHKVLSKYSRKVLRELEKCIYRNQSSYWWTIYICTFILLHQASCVTADRYRHARNEYGAKYRHFMSELTSEQHDLVMQTLTDSRIQNQLAIWKRYKEQNGMIERQPLSSPLQPHEAPYMGSQALLDWDHPCYWIAQMFEERWQAHPTYKQEFAG</sequence>
<dbReference type="PANTHER" id="PTHR35392">
    <property type="entry name" value="ZN(II)2CYS6 TRANSCRIPTION FACTOR (EUROFUNG)-RELATED-RELATED"/>
    <property type="match status" value="1"/>
</dbReference>
<dbReference type="InterPro" id="IPR052973">
    <property type="entry name" value="Fungal_sec-metab_reg_TF"/>
</dbReference>
<proteinExistence type="predicted"/>
<dbReference type="OrthoDB" id="5362630at2759"/>
<dbReference type="EMBL" id="SRPY01000691">
    <property type="protein sequence ID" value="KAG5919132.1"/>
    <property type="molecule type" value="Genomic_DNA"/>
</dbReference>
<protein>
    <submittedName>
        <fullName evidence="1">Uncharacterized protein</fullName>
    </submittedName>
</protein>
<keyword evidence="2" id="KW-1185">Reference proteome</keyword>
<evidence type="ECO:0000313" key="1">
    <source>
        <dbReference type="EMBL" id="KAG5919132.1"/>
    </source>
</evidence>
<accession>A0A8K0NGP2</accession>
<dbReference type="PANTHER" id="PTHR35392:SF3">
    <property type="entry name" value="ZN(2)-C6 FUNGAL-TYPE DOMAIN-CONTAINING PROTEIN"/>
    <property type="match status" value="1"/>
</dbReference>
<gene>
    <name evidence="1" type="ORF">E4U42_006603</name>
</gene>
<dbReference type="AlphaFoldDB" id="A0A8K0NGP2"/>
<organism evidence="1 2">
    <name type="scientific">Claviceps africana</name>
    <dbReference type="NCBI Taxonomy" id="83212"/>
    <lineage>
        <taxon>Eukaryota</taxon>
        <taxon>Fungi</taxon>
        <taxon>Dikarya</taxon>
        <taxon>Ascomycota</taxon>
        <taxon>Pezizomycotina</taxon>
        <taxon>Sordariomycetes</taxon>
        <taxon>Hypocreomycetidae</taxon>
        <taxon>Hypocreales</taxon>
        <taxon>Clavicipitaceae</taxon>
        <taxon>Claviceps</taxon>
    </lineage>
</organism>
<comment type="caution">
    <text evidence="1">The sequence shown here is derived from an EMBL/GenBank/DDBJ whole genome shotgun (WGS) entry which is preliminary data.</text>
</comment>
<dbReference type="Proteomes" id="UP000811619">
    <property type="component" value="Unassembled WGS sequence"/>
</dbReference>
<evidence type="ECO:0000313" key="2">
    <source>
        <dbReference type="Proteomes" id="UP000811619"/>
    </source>
</evidence>
<reference evidence="1" key="1">
    <citation type="journal article" date="2020" name="bioRxiv">
        <title>Whole genome comparisons of ergot fungi reveals the divergence and evolution of species within the genus Claviceps are the result of varying mechanisms driving genome evolution and host range expansion.</title>
        <authorList>
            <person name="Wyka S.A."/>
            <person name="Mondo S.J."/>
            <person name="Liu M."/>
            <person name="Dettman J."/>
            <person name="Nalam V."/>
            <person name="Broders K.D."/>
        </authorList>
    </citation>
    <scope>NUCLEOTIDE SEQUENCE</scope>
    <source>
        <strain evidence="1">CCC 489</strain>
    </source>
</reference>
<name>A0A8K0NGP2_9HYPO</name>